<dbReference type="EMBL" id="SRMF01000003">
    <property type="protein sequence ID" value="TGG93534.1"/>
    <property type="molecule type" value="Genomic_DNA"/>
</dbReference>
<evidence type="ECO:0000313" key="5">
    <source>
        <dbReference type="Proteomes" id="UP000297475"/>
    </source>
</evidence>
<evidence type="ECO:0000256" key="1">
    <source>
        <dbReference type="ARBA" id="ARBA00008324"/>
    </source>
</evidence>
<dbReference type="InterPro" id="IPR039298">
    <property type="entry name" value="ACOT13"/>
</dbReference>
<dbReference type="GO" id="GO:0047617">
    <property type="term" value="F:fatty acyl-CoA hydrolase activity"/>
    <property type="evidence" value="ECO:0007669"/>
    <property type="project" value="InterPro"/>
</dbReference>
<dbReference type="OrthoDB" id="9813282at2"/>
<proteinExistence type="inferred from homology"/>
<dbReference type="Gene3D" id="3.10.129.10">
    <property type="entry name" value="Hotdog Thioesterase"/>
    <property type="match status" value="1"/>
</dbReference>
<dbReference type="Pfam" id="PF03061">
    <property type="entry name" value="4HBT"/>
    <property type="match status" value="1"/>
</dbReference>
<dbReference type="InterPro" id="IPR003736">
    <property type="entry name" value="PAAI_dom"/>
</dbReference>
<dbReference type="InterPro" id="IPR006683">
    <property type="entry name" value="Thioestr_dom"/>
</dbReference>
<dbReference type="NCBIfam" id="TIGR00369">
    <property type="entry name" value="unchar_dom_1"/>
    <property type="match status" value="1"/>
</dbReference>
<dbReference type="SUPFAM" id="SSF54637">
    <property type="entry name" value="Thioesterase/thiol ester dehydrase-isomerase"/>
    <property type="match status" value="1"/>
</dbReference>
<evidence type="ECO:0000256" key="2">
    <source>
        <dbReference type="ARBA" id="ARBA00022801"/>
    </source>
</evidence>
<dbReference type="PANTHER" id="PTHR21660">
    <property type="entry name" value="THIOESTERASE SUPERFAMILY MEMBER-RELATED"/>
    <property type="match status" value="1"/>
</dbReference>
<dbReference type="Proteomes" id="UP000297475">
    <property type="component" value="Unassembled WGS sequence"/>
</dbReference>
<accession>A0A4Z0W6S6</accession>
<gene>
    <name evidence="4" type="ORF">E4656_10845</name>
</gene>
<protein>
    <submittedName>
        <fullName evidence="4">PaaI family thioesterase</fullName>
    </submittedName>
</protein>
<keyword evidence="5" id="KW-1185">Reference proteome</keyword>
<comment type="similarity">
    <text evidence="1">Belongs to the thioesterase PaaI family.</text>
</comment>
<dbReference type="CDD" id="cd03443">
    <property type="entry name" value="PaaI_thioesterase"/>
    <property type="match status" value="1"/>
</dbReference>
<dbReference type="AlphaFoldDB" id="A0A4Z0W6S6"/>
<dbReference type="PANTHER" id="PTHR21660:SF1">
    <property type="entry name" value="ACYL-COENZYME A THIOESTERASE 13"/>
    <property type="match status" value="1"/>
</dbReference>
<sequence length="143" mass="15712">MDKQALQAHFEQVLADAEPEFGKFFLARFYGLDIEYVGERCRVTLPIREHTLNPVGKLHGGVLATALDVSMGHLIHHVTGQGGSTVEMKIQYLRPADSGRIVCEACFLKQGRSLAFMESRATNEDGKLIAVATATWAMPKPQG</sequence>
<dbReference type="RefSeq" id="WP_135483243.1">
    <property type="nucleotide sequence ID" value="NZ_SRMF01000003.1"/>
</dbReference>
<dbReference type="InterPro" id="IPR029069">
    <property type="entry name" value="HotDog_dom_sf"/>
</dbReference>
<reference evidence="4 5" key="1">
    <citation type="submission" date="2019-04" db="EMBL/GenBank/DDBJ databases">
        <title>Natronospirillum operosus gen. nov., sp. nov., a haloalkaliphilic satellite isolated from decaying biomass of laboratory culture of cyanobacterium Geitlerinema sp. and proposal of Natronospirillaceae fam. nov. and Saccharospirillaceae fam. nov.</title>
        <authorList>
            <person name="Kevbrin V."/>
            <person name="Boltyanskaya Y."/>
            <person name="Koziaeva V."/>
            <person name="Grouzdev D.S."/>
            <person name="Park M."/>
            <person name="Cho J."/>
        </authorList>
    </citation>
    <scope>NUCLEOTIDE SEQUENCE [LARGE SCALE GENOMIC DNA]</scope>
    <source>
        <strain evidence="4 5">G-116</strain>
    </source>
</reference>
<name>A0A4Z0W6S6_9GAMM</name>
<evidence type="ECO:0000259" key="3">
    <source>
        <dbReference type="Pfam" id="PF03061"/>
    </source>
</evidence>
<evidence type="ECO:0000313" key="4">
    <source>
        <dbReference type="EMBL" id="TGG93534.1"/>
    </source>
</evidence>
<comment type="caution">
    <text evidence="4">The sequence shown here is derived from an EMBL/GenBank/DDBJ whole genome shotgun (WGS) entry which is preliminary data.</text>
</comment>
<keyword evidence="2" id="KW-0378">Hydrolase</keyword>
<organism evidence="4 5">
    <name type="scientific">Natronospirillum operosum</name>
    <dbReference type="NCBI Taxonomy" id="2759953"/>
    <lineage>
        <taxon>Bacteria</taxon>
        <taxon>Pseudomonadati</taxon>
        <taxon>Pseudomonadota</taxon>
        <taxon>Gammaproteobacteria</taxon>
        <taxon>Oceanospirillales</taxon>
        <taxon>Natronospirillaceae</taxon>
        <taxon>Natronospirillum</taxon>
    </lineage>
</organism>
<feature type="domain" description="Thioesterase" evidence="3">
    <location>
        <begin position="56"/>
        <end position="129"/>
    </location>
</feature>